<evidence type="ECO:0000259" key="13">
    <source>
        <dbReference type="Pfam" id="PF02581"/>
    </source>
</evidence>
<dbReference type="InterPro" id="IPR022998">
    <property type="entry name" value="ThiamineP_synth_TenI"/>
</dbReference>
<dbReference type="PANTHER" id="PTHR20857:SF15">
    <property type="entry name" value="THIAMINE-PHOSPHATE SYNTHASE"/>
    <property type="match status" value="1"/>
</dbReference>
<dbReference type="InterPro" id="IPR034291">
    <property type="entry name" value="TMP_synthase"/>
</dbReference>
<feature type="domain" description="Thiamine phosphate synthase/TenI" evidence="13">
    <location>
        <begin position="29"/>
        <end position="209"/>
    </location>
</feature>
<feature type="binding site" evidence="10">
    <location>
        <position position="109"/>
    </location>
    <ligand>
        <name>Mg(2+)</name>
        <dbReference type="ChEBI" id="CHEBI:18420"/>
    </ligand>
</feature>
<evidence type="ECO:0000256" key="10">
    <source>
        <dbReference type="HAMAP-Rule" id="MF_00097"/>
    </source>
</evidence>
<gene>
    <name evidence="10" type="primary">thiE</name>
    <name evidence="14" type="ORF">FNM00_17485</name>
</gene>
<keyword evidence="3 10" id="KW-0808">Transferase</keyword>
<dbReference type="HAMAP" id="MF_00097">
    <property type="entry name" value="TMP_synthase"/>
    <property type="match status" value="1"/>
</dbReference>
<feature type="binding site" evidence="10">
    <location>
        <begin position="57"/>
        <end position="61"/>
    </location>
    <ligand>
        <name>4-amino-2-methyl-5-(diphosphooxymethyl)pyrimidine</name>
        <dbReference type="ChEBI" id="CHEBI:57841"/>
    </ligand>
</feature>
<dbReference type="GO" id="GO:0009228">
    <property type="term" value="P:thiamine biosynthetic process"/>
    <property type="evidence" value="ECO:0007669"/>
    <property type="project" value="UniProtKB-KW"/>
</dbReference>
<evidence type="ECO:0000313" key="14">
    <source>
        <dbReference type="EMBL" id="TSD54377.1"/>
    </source>
</evidence>
<reference evidence="14 15" key="1">
    <citation type="submission" date="2019-07" db="EMBL/GenBank/DDBJ databases">
        <authorList>
            <person name="Zhao L.H."/>
        </authorList>
    </citation>
    <scope>NUCLEOTIDE SEQUENCE [LARGE SCALE GENOMIC DNA]</scope>
    <source>
        <strain evidence="14 15">Co35</strain>
    </source>
</reference>
<dbReference type="SUPFAM" id="SSF51391">
    <property type="entry name" value="Thiamin phosphate synthase"/>
    <property type="match status" value="1"/>
</dbReference>
<accession>A0A554RJP6</accession>
<evidence type="ECO:0000256" key="4">
    <source>
        <dbReference type="ARBA" id="ARBA00022723"/>
    </source>
</evidence>
<comment type="catalytic activity">
    <reaction evidence="8 10 11">
        <text>2-(2-carboxy-4-methylthiazol-5-yl)ethyl phosphate + 4-amino-2-methyl-5-(diphosphooxymethyl)pyrimidine + 2 H(+) = thiamine phosphate + CO2 + diphosphate</text>
        <dbReference type="Rhea" id="RHEA:47848"/>
        <dbReference type="ChEBI" id="CHEBI:15378"/>
        <dbReference type="ChEBI" id="CHEBI:16526"/>
        <dbReference type="ChEBI" id="CHEBI:33019"/>
        <dbReference type="ChEBI" id="CHEBI:37575"/>
        <dbReference type="ChEBI" id="CHEBI:57841"/>
        <dbReference type="ChEBI" id="CHEBI:62890"/>
        <dbReference type="EC" id="2.5.1.3"/>
    </reaction>
</comment>
<evidence type="ECO:0000256" key="3">
    <source>
        <dbReference type="ARBA" id="ARBA00022679"/>
    </source>
</evidence>
<dbReference type="Pfam" id="PF02581">
    <property type="entry name" value="TMP-TENI"/>
    <property type="match status" value="1"/>
</dbReference>
<name>A0A554RJP6_9ACTN</name>
<dbReference type="OrthoDB" id="3243336at2"/>
<comment type="cofactor">
    <cofactor evidence="10">
        <name>Mg(2+)</name>
        <dbReference type="ChEBI" id="CHEBI:18420"/>
    </cofactor>
    <text evidence="10">Binds 1 Mg(2+) ion per subunit.</text>
</comment>
<dbReference type="EC" id="2.5.1.3" evidence="10"/>
<protein>
    <recommendedName>
        <fullName evidence="10">Thiamine-phosphate synthase</fullName>
        <shortName evidence="10">TP synthase</shortName>
        <shortName evidence="10">TPS</shortName>
        <ecNumber evidence="10">2.5.1.3</ecNumber>
    </recommendedName>
    <alternativeName>
        <fullName evidence="10">Thiamine-phosphate pyrophosphorylase</fullName>
        <shortName evidence="10">TMP pyrophosphorylase</shortName>
        <shortName evidence="10">TMP-PPase</shortName>
    </alternativeName>
</protein>
<dbReference type="PANTHER" id="PTHR20857">
    <property type="entry name" value="THIAMINE-PHOSPHATE PYROPHOSPHORYLASE"/>
    <property type="match status" value="1"/>
</dbReference>
<sequence length="227" mass="23509">MTDAPSFAAASPASLGGAERRRRLADARLYVCTDARTGGDIAEFAGAAFDGGVDIIQVRDKTIEAADEIAALTTVAAVARRHEAMFAVNDRADLAALVGADIFHIGQHDLTPAQARGLLGPDVVIGRSTHAVEQIDAAEADPEVDYFCVGPVWETPTKPGRAAVGLDVLRYAAAMATKPWFAIGGIAAGERLDAVLTAGAERIVVVRAITQAADPAAAARGLRARLG</sequence>
<dbReference type="InterPro" id="IPR036206">
    <property type="entry name" value="ThiamineP_synth_sf"/>
</dbReference>
<dbReference type="Proteomes" id="UP000316988">
    <property type="component" value="Unassembled WGS sequence"/>
</dbReference>
<evidence type="ECO:0000256" key="1">
    <source>
        <dbReference type="ARBA" id="ARBA00003814"/>
    </source>
</evidence>
<keyword evidence="5 10" id="KW-0460">Magnesium</keyword>
<evidence type="ECO:0000256" key="8">
    <source>
        <dbReference type="ARBA" id="ARBA00047851"/>
    </source>
</evidence>
<proteinExistence type="inferred from homology"/>
<feature type="binding site" evidence="10">
    <location>
        <position position="89"/>
    </location>
    <ligand>
        <name>4-amino-2-methyl-5-(diphosphooxymethyl)pyrimidine</name>
        <dbReference type="ChEBI" id="CHEBI:57841"/>
    </ligand>
</feature>
<evidence type="ECO:0000256" key="11">
    <source>
        <dbReference type="RuleBase" id="RU003826"/>
    </source>
</evidence>
<dbReference type="GO" id="GO:0009229">
    <property type="term" value="P:thiamine diphosphate biosynthetic process"/>
    <property type="evidence" value="ECO:0007669"/>
    <property type="project" value="UniProtKB-UniRule"/>
</dbReference>
<comment type="caution">
    <text evidence="10">Lacks conserved residue(s) required for the propagation of feature annotation.</text>
</comment>
<evidence type="ECO:0000256" key="5">
    <source>
        <dbReference type="ARBA" id="ARBA00022842"/>
    </source>
</evidence>
<comment type="function">
    <text evidence="1 10">Condenses 4-methyl-5-(beta-hydroxyethyl)thiazole monophosphate (THZ-P) and 2-methyl-4-amino-5-hydroxymethyl pyrimidine pyrophosphate (HMP-PP) to form thiamine monophosphate (TMP).</text>
</comment>
<evidence type="ECO:0000256" key="12">
    <source>
        <dbReference type="RuleBase" id="RU004253"/>
    </source>
</evidence>
<organism evidence="14 15">
    <name type="scientific">Aeromicrobium piscarium</name>
    <dbReference type="NCBI Taxonomy" id="2590901"/>
    <lineage>
        <taxon>Bacteria</taxon>
        <taxon>Bacillati</taxon>
        <taxon>Actinomycetota</taxon>
        <taxon>Actinomycetes</taxon>
        <taxon>Propionibacteriales</taxon>
        <taxon>Nocardioidaceae</taxon>
        <taxon>Aeromicrobium</taxon>
    </lineage>
</organism>
<dbReference type="GO" id="GO:0004789">
    <property type="term" value="F:thiamine-phosphate diphosphorylase activity"/>
    <property type="evidence" value="ECO:0007669"/>
    <property type="project" value="UniProtKB-UniRule"/>
</dbReference>
<dbReference type="RefSeq" id="WP_143914823.1">
    <property type="nucleotide sequence ID" value="NZ_VLNT01000026.1"/>
</dbReference>
<dbReference type="EMBL" id="VLNT01000026">
    <property type="protein sequence ID" value="TSD54377.1"/>
    <property type="molecule type" value="Genomic_DNA"/>
</dbReference>
<keyword evidence="4 10" id="KW-0479">Metal-binding</keyword>
<feature type="binding site" evidence="10">
    <location>
        <position position="185"/>
    </location>
    <ligand>
        <name>2-[(2R,5Z)-2-carboxy-4-methylthiazol-5(2H)-ylidene]ethyl phosphate</name>
        <dbReference type="ChEBI" id="CHEBI:62899"/>
    </ligand>
</feature>
<evidence type="ECO:0000256" key="9">
    <source>
        <dbReference type="ARBA" id="ARBA00047883"/>
    </source>
</evidence>
<evidence type="ECO:0000256" key="7">
    <source>
        <dbReference type="ARBA" id="ARBA00047334"/>
    </source>
</evidence>
<keyword evidence="6 10" id="KW-0784">Thiamine biosynthesis</keyword>
<comment type="pathway">
    <text evidence="2 10 12">Cofactor biosynthesis; thiamine diphosphate biosynthesis; thiamine phosphate from 4-amino-2-methyl-5-diphosphomethylpyrimidine and 4-methyl-5-(2-phosphoethyl)-thiazole: step 1/1.</text>
</comment>
<evidence type="ECO:0000256" key="2">
    <source>
        <dbReference type="ARBA" id="ARBA00005165"/>
    </source>
</evidence>
<keyword evidence="15" id="KW-1185">Reference proteome</keyword>
<dbReference type="GO" id="GO:0005737">
    <property type="term" value="C:cytoplasm"/>
    <property type="evidence" value="ECO:0007669"/>
    <property type="project" value="TreeGrafter"/>
</dbReference>
<feature type="binding site" evidence="10">
    <location>
        <begin position="155"/>
        <end position="157"/>
    </location>
    <ligand>
        <name>2-[(2R,5Z)-2-carboxy-4-methylthiazol-5(2H)-ylidene]ethyl phosphate</name>
        <dbReference type="ChEBI" id="CHEBI:62899"/>
    </ligand>
</feature>
<dbReference type="Gene3D" id="3.20.20.70">
    <property type="entry name" value="Aldolase class I"/>
    <property type="match status" value="1"/>
</dbReference>
<dbReference type="NCBIfam" id="TIGR00693">
    <property type="entry name" value="thiE"/>
    <property type="match status" value="1"/>
</dbReference>
<dbReference type="UniPathway" id="UPA00060">
    <property type="reaction ID" value="UER00141"/>
</dbReference>
<dbReference type="GO" id="GO:0000287">
    <property type="term" value="F:magnesium ion binding"/>
    <property type="evidence" value="ECO:0007669"/>
    <property type="project" value="UniProtKB-UniRule"/>
</dbReference>
<dbReference type="AlphaFoldDB" id="A0A554RJP6"/>
<evidence type="ECO:0000256" key="6">
    <source>
        <dbReference type="ARBA" id="ARBA00022977"/>
    </source>
</evidence>
<evidence type="ECO:0000313" key="15">
    <source>
        <dbReference type="Proteomes" id="UP000316988"/>
    </source>
</evidence>
<comment type="caution">
    <text evidence="14">The sequence shown here is derived from an EMBL/GenBank/DDBJ whole genome shotgun (WGS) entry which is preliminary data.</text>
</comment>
<feature type="binding site" evidence="10">
    <location>
        <position position="128"/>
    </location>
    <ligand>
        <name>4-amino-2-methyl-5-(diphosphooxymethyl)pyrimidine</name>
        <dbReference type="ChEBI" id="CHEBI:57841"/>
    </ligand>
</feature>
<comment type="catalytic activity">
    <reaction evidence="9 10 11">
        <text>2-[(2R,5Z)-2-carboxy-4-methylthiazol-5(2H)-ylidene]ethyl phosphate + 4-amino-2-methyl-5-(diphosphooxymethyl)pyrimidine + 2 H(+) = thiamine phosphate + CO2 + diphosphate</text>
        <dbReference type="Rhea" id="RHEA:47844"/>
        <dbReference type="ChEBI" id="CHEBI:15378"/>
        <dbReference type="ChEBI" id="CHEBI:16526"/>
        <dbReference type="ChEBI" id="CHEBI:33019"/>
        <dbReference type="ChEBI" id="CHEBI:37575"/>
        <dbReference type="ChEBI" id="CHEBI:57841"/>
        <dbReference type="ChEBI" id="CHEBI:62899"/>
        <dbReference type="EC" id="2.5.1.3"/>
    </reaction>
</comment>
<dbReference type="InterPro" id="IPR013785">
    <property type="entry name" value="Aldolase_TIM"/>
</dbReference>
<feature type="binding site" evidence="10">
    <location>
        <position position="90"/>
    </location>
    <ligand>
        <name>Mg(2+)</name>
        <dbReference type="ChEBI" id="CHEBI:18420"/>
    </ligand>
</feature>
<comment type="similarity">
    <text evidence="10 11">Belongs to the thiamine-phosphate synthase family.</text>
</comment>
<feature type="binding site" evidence="10">
    <location>
        <position position="158"/>
    </location>
    <ligand>
        <name>4-amino-2-methyl-5-(diphosphooxymethyl)pyrimidine</name>
        <dbReference type="ChEBI" id="CHEBI:57841"/>
    </ligand>
</feature>
<dbReference type="CDD" id="cd00564">
    <property type="entry name" value="TMP_TenI"/>
    <property type="match status" value="1"/>
</dbReference>
<comment type="catalytic activity">
    <reaction evidence="7 10 11">
        <text>4-methyl-5-(2-phosphooxyethyl)-thiazole + 4-amino-2-methyl-5-(diphosphooxymethyl)pyrimidine + H(+) = thiamine phosphate + diphosphate</text>
        <dbReference type="Rhea" id="RHEA:22328"/>
        <dbReference type="ChEBI" id="CHEBI:15378"/>
        <dbReference type="ChEBI" id="CHEBI:33019"/>
        <dbReference type="ChEBI" id="CHEBI:37575"/>
        <dbReference type="ChEBI" id="CHEBI:57841"/>
        <dbReference type="ChEBI" id="CHEBI:58296"/>
        <dbReference type="EC" id="2.5.1.3"/>
    </reaction>
</comment>